<dbReference type="InterPro" id="IPR038987">
    <property type="entry name" value="MoeA-like"/>
</dbReference>
<dbReference type="PANTHER" id="PTHR10192">
    <property type="entry name" value="MOLYBDOPTERIN BIOSYNTHESIS PROTEIN"/>
    <property type="match status" value="1"/>
</dbReference>
<feature type="domain" description="MoaB/Mog" evidence="7">
    <location>
        <begin position="189"/>
        <end position="329"/>
    </location>
</feature>
<sequence length="436" mass="46172">MRRTAVEHYHEVLRTALEAAGARAVESCPTEEALGRVLAEECRARLPIPRFRHSAMDGVLVDAAGFQQEPPFTLPLAGDVPAGAEPQILPEGHALRIMTGAPVAESLPASVCVIPVEQTDLRPGAGPVPREVRIEGFTPGRSNIRARGEDLGEGDLVARAGTRLDAGSIAALLSAGVDSVSVRRALNVAVISSGEEISPGERGARIPDSNGPMLEALVRTLCPTAQVCRQRTRDDTAEFRAVLEECAETSDLVLTSGGISAGAYEVVREVIDPERAAHPHPVWCGRVDMQPGKPQGVGRWGRAMLLAFPGNPVACFVSAWLFLGPALAALEGEDPGREVPDDAPSAHPPQNEPFPWSHHYPLLRIPAEQDFPSPRGGLLVVPVLLDTTPDGLRARPFSPGGKGSHRVGSLVGVRGLALLRAGVQSGEDLPVLLLPR</sequence>
<keyword evidence="5" id="KW-0460">Magnesium</keyword>
<dbReference type="InterPro" id="IPR036135">
    <property type="entry name" value="MoeA_linker/N_sf"/>
</dbReference>
<dbReference type="GO" id="GO:0046872">
    <property type="term" value="F:metal ion binding"/>
    <property type="evidence" value="ECO:0007669"/>
    <property type="project" value="UniProtKB-UniRule"/>
</dbReference>
<accession>A0A9X1U0X4</accession>
<dbReference type="Pfam" id="PF03453">
    <property type="entry name" value="MoeA_N"/>
    <property type="match status" value="1"/>
</dbReference>
<dbReference type="RefSeq" id="WP_236118864.1">
    <property type="nucleotide sequence ID" value="NZ_JAKGSI010000003.1"/>
</dbReference>
<evidence type="ECO:0000256" key="5">
    <source>
        <dbReference type="RuleBase" id="RU365090"/>
    </source>
</evidence>
<keyword evidence="5" id="KW-0808">Transferase</keyword>
<dbReference type="GO" id="GO:0061599">
    <property type="term" value="F:molybdopterin molybdotransferase activity"/>
    <property type="evidence" value="ECO:0007669"/>
    <property type="project" value="UniProtKB-UniRule"/>
</dbReference>
<evidence type="ECO:0000256" key="3">
    <source>
        <dbReference type="ARBA" id="ARBA00022505"/>
    </source>
</evidence>
<name>A0A9X1U0X4_9CORY</name>
<comment type="cofactor">
    <cofactor evidence="5">
        <name>Mg(2+)</name>
        <dbReference type="ChEBI" id="CHEBI:18420"/>
    </cofactor>
</comment>
<keyword evidence="9" id="KW-1185">Reference proteome</keyword>
<evidence type="ECO:0000259" key="7">
    <source>
        <dbReference type="SMART" id="SM00852"/>
    </source>
</evidence>
<dbReference type="EMBL" id="JAKGSI010000003">
    <property type="protein sequence ID" value="MCF4006948.1"/>
    <property type="molecule type" value="Genomic_DNA"/>
</dbReference>
<feature type="region of interest" description="Disordered" evidence="6">
    <location>
        <begin position="333"/>
        <end position="352"/>
    </location>
</feature>
<comment type="catalytic activity">
    <reaction evidence="4">
        <text>adenylyl-molybdopterin + molybdate = Mo-molybdopterin + AMP + H(+)</text>
        <dbReference type="Rhea" id="RHEA:35047"/>
        <dbReference type="ChEBI" id="CHEBI:15378"/>
        <dbReference type="ChEBI" id="CHEBI:36264"/>
        <dbReference type="ChEBI" id="CHEBI:62727"/>
        <dbReference type="ChEBI" id="CHEBI:71302"/>
        <dbReference type="ChEBI" id="CHEBI:456215"/>
        <dbReference type="EC" id="2.10.1.1"/>
    </reaction>
</comment>
<dbReference type="InterPro" id="IPR036688">
    <property type="entry name" value="MoeA_C_domain_IV_sf"/>
</dbReference>
<comment type="function">
    <text evidence="1 5">Catalyzes the insertion of molybdate into adenylated molybdopterin with the concomitant release of AMP.</text>
</comment>
<dbReference type="Pfam" id="PF00994">
    <property type="entry name" value="MoCF_biosynth"/>
    <property type="match status" value="1"/>
</dbReference>
<dbReference type="Gene3D" id="2.170.190.11">
    <property type="entry name" value="Molybdopterin biosynthesis moea protein, domain 3"/>
    <property type="match status" value="1"/>
</dbReference>
<gene>
    <name evidence="8" type="ORF">L1O03_07120</name>
</gene>
<evidence type="ECO:0000256" key="2">
    <source>
        <dbReference type="ARBA" id="ARBA00010763"/>
    </source>
</evidence>
<evidence type="ECO:0000313" key="8">
    <source>
        <dbReference type="EMBL" id="MCF4006948.1"/>
    </source>
</evidence>
<dbReference type="InterPro" id="IPR001453">
    <property type="entry name" value="MoaB/Mog_dom"/>
</dbReference>
<keyword evidence="5" id="KW-0479">Metal-binding</keyword>
<comment type="caution">
    <text evidence="8">The sequence shown here is derived from an EMBL/GenBank/DDBJ whole genome shotgun (WGS) entry which is preliminary data.</text>
</comment>
<dbReference type="GO" id="GO:0006777">
    <property type="term" value="P:Mo-molybdopterin cofactor biosynthetic process"/>
    <property type="evidence" value="ECO:0007669"/>
    <property type="project" value="UniProtKB-UniRule"/>
</dbReference>
<organism evidence="8 9">
    <name type="scientific">Corynebacterium uropygiale</name>
    <dbReference type="NCBI Taxonomy" id="1775911"/>
    <lineage>
        <taxon>Bacteria</taxon>
        <taxon>Bacillati</taxon>
        <taxon>Actinomycetota</taxon>
        <taxon>Actinomycetes</taxon>
        <taxon>Mycobacteriales</taxon>
        <taxon>Corynebacteriaceae</taxon>
        <taxon>Corynebacterium</taxon>
    </lineage>
</organism>
<comment type="pathway">
    <text evidence="5">Cofactor biosynthesis; molybdopterin biosynthesis.</text>
</comment>
<dbReference type="SUPFAM" id="SSF53218">
    <property type="entry name" value="Molybdenum cofactor biosynthesis proteins"/>
    <property type="match status" value="1"/>
</dbReference>
<dbReference type="Gene3D" id="3.40.980.10">
    <property type="entry name" value="MoaB/Mog-like domain"/>
    <property type="match status" value="1"/>
</dbReference>
<proteinExistence type="inferred from homology"/>
<dbReference type="PANTHER" id="PTHR10192:SF5">
    <property type="entry name" value="GEPHYRIN"/>
    <property type="match status" value="1"/>
</dbReference>
<evidence type="ECO:0000256" key="1">
    <source>
        <dbReference type="ARBA" id="ARBA00002901"/>
    </source>
</evidence>
<evidence type="ECO:0000313" key="9">
    <source>
        <dbReference type="Proteomes" id="UP001139336"/>
    </source>
</evidence>
<dbReference type="CDD" id="cd00887">
    <property type="entry name" value="MoeA"/>
    <property type="match status" value="1"/>
</dbReference>
<dbReference type="InterPro" id="IPR005110">
    <property type="entry name" value="MoeA_linker/N"/>
</dbReference>
<dbReference type="Gene3D" id="2.40.340.10">
    <property type="entry name" value="MoeA, C-terminal, domain IV"/>
    <property type="match status" value="1"/>
</dbReference>
<dbReference type="Gene3D" id="3.90.105.10">
    <property type="entry name" value="Molybdopterin biosynthesis moea protein, domain 2"/>
    <property type="match status" value="1"/>
</dbReference>
<evidence type="ECO:0000256" key="6">
    <source>
        <dbReference type="SAM" id="MobiDB-lite"/>
    </source>
</evidence>
<dbReference type="EC" id="2.10.1.1" evidence="5"/>
<keyword evidence="3 5" id="KW-0500">Molybdenum</keyword>
<protein>
    <recommendedName>
        <fullName evidence="5">Molybdopterin molybdenumtransferase</fullName>
        <ecNumber evidence="5">2.10.1.1</ecNumber>
    </recommendedName>
</protein>
<dbReference type="SUPFAM" id="SSF63882">
    <property type="entry name" value="MoeA N-terminal region -like"/>
    <property type="match status" value="1"/>
</dbReference>
<dbReference type="AlphaFoldDB" id="A0A9X1U0X4"/>
<dbReference type="SMART" id="SM00852">
    <property type="entry name" value="MoCF_biosynth"/>
    <property type="match status" value="1"/>
</dbReference>
<reference evidence="8" key="1">
    <citation type="submission" date="2022-01" db="EMBL/GenBank/DDBJ databases">
        <title>Corynebacterium sp. nov isolated from isolated from the feces of the greater white-fronted geese (Anser albifrons) at Poyang Lake, PR China.</title>
        <authorList>
            <person name="Liu Q."/>
        </authorList>
    </citation>
    <scope>NUCLEOTIDE SEQUENCE</scope>
    <source>
        <strain evidence="8">JCM 32435</strain>
    </source>
</reference>
<evidence type="ECO:0000256" key="4">
    <source>
        <dbReference type="ARBA" id="ARBA00047317"/>
    </source>
</evidence>
<dbReference type="InterPro" id="IPR036425">
    <property type="entry name" value="MoaB/Mog-like_dom_sf"/>
</dbReference>
<dbReference type="GO" id="GO:0005829">
    <property type="term" value="C:cytosol"/>
    <property type="evidence" value="ECO:0007669"/>
    <property type="project" value="TreeGrafter"/>
</dbReference>
<keyword evidence="5" id="KW-0501">Molybdenum cofactor biosynthesis</keyword>
<comment type="similarity">
    <text evidence="2 5">Belongs to the MoeA family.</text>
</comment>
<dbReference type="Proteomes" id="UP001139336">
    <property type="component" value="Unassembled WGS sequence"/>
</dbReference>